<organism evidence="5 6">
    <name type="scientific">Thermoproteus tenax (strain ATCC 35583 / DSM 2078 / JCM 9277 / NBRC 100435 / Kra 1)</name>
    <dbReference type="NCBI Taxonomy" id="768679"/>
    <lineage>
        <taxon>Archaea</taxon>
        <taxon>Thermoproteota</taxon>
        <taxon>Thermoprotei</taxon>
        <taxon>Thermoproteales</taxon>
        <taxon>Thermoproteaceae</taxon>
        <taxon>Thermoproteus</taxon>
    </lineage>
</organism>
<dbReference type="Proteomes" id="UP000002654">
    <property type="component" value="Chromosome"/>
</dbReference>
<dbReference type="EMBL" id="FN869859">
    <property type="protein sequence ID" value="CCC82369.1"/>
    <property type="molecule type" value="Genomic_DNA"/>
</dbReference>
<evidence type="ECO:0000259" key="4">
    <source>
        <dbReference type="Pfam" id="PF18317"/>
    </source>
</evidence>
<dbReference type="Gene3D" id="3.40.50.10860">
    <property type="entry name" value="Leucine Dehydrogenase, chain A, domain 1"/>
    <property type="match status" value="1"/>
</dbReference>
<dbReference type="HOGENOM" id="CLU_044063_0_1_2"/>
<dbReference type="SUPFAM" id="SSF51735">
    <property type="entry name" value="NAD(P)-binding Rossmann-fold domains"/>
    <property type="match status" value="1"/>
</dbReference>
<dbReference type="InterPro" id="IPR013708">
    <property type="entry name" value="Shikimate_DH-bd_N"/>
</dbReference>
<keyword evidence="6" id="KW-1185">Reference proteome</keyword>
<evidence type="ECO:0000259" key="3">
    <source>
        <dbReference type="Pfam" id="PF08501"/>
    </source>
</evidence>
<dbReference type="GeneID" id="11262633"/>
<comment type="caution">
    <text evidence="1">Lacks conserved residue(s) required for the propagation of feature annotation.</text>
</comment>
<dbReference type="EC" id="1.1.1.25" evidence="1"/>
<dbReference type="GO" id="GO:0009073">
    <property type="term" value="P:aromatic amino acid family biosynthetic process"/>
    <property type="evidence" value="ECO:0007669"/>
    <property type="project" value="UniProtKB-KW"/>
</dbReference>
<feature type="binding site" evidence="1">
    <location>
        <begin position="122"/>
        <end position="126"/>
    </location>
    <ligand>
        <name>NADP(+)</name>
        <dbReference type="ChEBI" id="CHEBI:58349"/>
    </ligand>
</feature>
<dbReference type="GO" id="GO:0004764">
    <property type="term" value="F:shikimate 3-dehydrogenase (NADP+) activity"/>
    <property type="evidence" value="ECO:0007669"/>
    <property type="project" value="UniProtKB-UniRule"/>
</dbReference>
<evidence type="ECO:0000259" key="2">
    <source>
        <dbReference type="Pfam" id="PF01488"/>
    </source>
</evidence>
<comment type="catalytic activity">
    <reaction evidence="1">
        <text>shikimate + NADP(+) = 3-dehydroshikimate + NADPH + H(+)</text>
        <dbReference type="Rhea" id="RHEA:17737"/>
        <dbReference type="ChEBI" id="CHEBI:15378"/>
        <dbReference type="ChEBI" id="CHEBI:16630"/>
        <dbReference type="ChEBI" id="CHEBI:36208"/>
        <dbReference type="ChEBI" id="CHEBI:57783"/>
        <dbReference type="ChEBI" id="CHEBI:58349"/>
        <dbReference type="EC" id="1.1.1.25"/>
    </reaction>
</comment>
<dbReference type="PANTHER" id="PTHR21089:SF1">
    <property type="entry name" value="BIFUNCTIONAL 3-DEHYDROQUINATE DEHYDRATASE_SHIKIMATE DEHYDROGENASE, CHLOROPLASTIC"/>
    <property type="match status" value="1"/>
</dbReference>
<dbReference type="eggNOG" id="arCOG01033">
    <property type="taxonomic scope" value="Archaea"/>
</dbReference>
<comment type="subunit">
    <text evidence="1">Homodimer.</text>
</comment>
<feature type="binding site" evidence="1">
    <location>
        <position position="101"/>
    </location>
    <ligand>
        <name>shikimate</name>
        <dbReference type="ChEBI" id="CHEBI:36208"/>
    </ligand>
</feature>
<keyword evidence="1" id="KW-0057">Aromatic amino acid biosynthesis</keyword>
<evidence type="ECO:0000256" key="1">
    <source>
        <dbReference type="HAMAP-Rule" id="MF_00222"/>
    </source>
</evidence>
<dbReference type="Pfam" id="PF18317">
    <property type="entry name" value="SDH_C"/>
    <property type="match status" value="1"/>
</dbReference>
<protein>
    <recommendedName>
        <fullName evidence="1">Shikimate dehydrogenase (NADP(+))</fullName>
        <shortName evidence="1">SDH</shortName>
        <ecNumber evidence="1">1.1.1.25</ecNumber>
    </recommendedName>
</protein>
<dbReference type="PANTHER" id="PTHR21089">
    <property type="entry name" value="SHIKIMATE DEHYDROGENASE"/>
    <property type="match status" value="1"/>
</dbReference>
<feature type="active site" description="Proton acceptor" evidence="1">
    <location>
        <position position="65"/>
    </location>
</feature>
<feature type="binding site" evidence="1">
    <location>
        <position position="61"/>
    </location>
    <ligand>
        <name>shikimate</name>
        <dbReference type="ChEBI" id="CHEBI:36208"/>
    </ligand>
</feature>
<dbReference type="InterPro" id="IPR022893">
    <property type="entry name" value="Shikimate_DH_fam"/>
</dbReference>
<feature type="binding site" evidence="1">
    <location>
        <position position="234"/>
    </location>
    <ligand>
        <name>shikimate</name>
        <dbReference type="ChEBI" id="CHEBI:36208"/>
    </ligand>
</feature>
<dbReference type="InterPro" id="IPR036291">
    <property type="entry name" value="NAD(P)-bd_dom_sf"/>
</dbReference>
<keyword evidence="1" id="KW-0028">Amino-acid biosynthesis</keyword>
<feature type="binding site" evidence="1">
    <location>
        <position position="206"/>
    </location>
    <ligand>
        <name>shikimate</name>
        <dbReference type="ChEBI" id="CHEBI:36208"/>
    </ligand>
</feature>
<comment type="similarity">
    <text evidence="1">Belongs to the shikimate dehydrogenase family.</text>
</comment>
<name>G4RLC4_THETK</name>
<comment type="pathway">
    <text evidence="1">Metabolic intermediate biosynthesis; chorismate biosynthesis; chorismate from D-erythrose 4-phosphate and phosphoenolpyruvate: step 4/7.</text>
</comment>
<gene>
    <name evidence="1 5" type="primary">aroE</name>
    <name evidence="5" type="ordered locus">TTX_1748</name>
</gene>
<dbReference type="STRING" id="768679.TTX_1748"/>
<dbReference type="InterPro" id="IPR006151">
    <property type="entry name" value="Shikm_DH/Glu-tRNA_Rdtase"/>
</dbReference>
<proteinExistence type="inferred from homology"/>
<feature type="domain" description="SDH C-terminal" evidence="4">
    <location>
        <begin position="227"/>
        <end position="257"/>
    </location>
</feature>
<dbReference type="PaxDb" id="768679-TTX_1748"/>
<dbReference type="SUPFAM" id="SSF53223">
    <property type="entry name" value="Aminoacid dehydrogenase-like, N-terminal domain"/>
    <property type="match status" value="1"/>
</dbReference>
<dbReference type="Gene3D" id="3.40.50.720">
    <property type="entry name" value="NAD(P)-binding Rossmann-like Domain"/>
    <property type="match status" value="1"/>
</dbReference>
<feature type="binding site" evidence="1">
    <location>
        <begin position="146"/>
        <end position="151"/>
    </location>
    <ligand>
        <name>NADP(+)</name>
        <dbReference type="ChEBI" id="CHEBI:58349"/>
    </ligand>
</feature>
<dbReference type="AlphaFoldDB" id="G4RLC4"/>
<dbReference type="GO" id="GO:0009423">
    <property type="term" value="P:chorismate biosynthetic process"/>
    <property type="evidence" value="ECO:0007669"/>
    <property type="project" value="UniProtKB-UniRule"/>
</dbReference>
<dbReference type="HAMAP" id="MF_00222">
    <property type="entry name" value="Shikimate_DH_AroE"/>
    <property type="match status" value="1"/>
</dbReference>
<dbReference type="OrthoDB" id="8744at2157"/>
<dbReference type="GO" id="GO:0008652">
    <property type="term" value="P:amino acid biosynthetic process"/>
    <property type="evidence" value="ECO:0007669"/>
    <property type="project" value="UniProtKB-KW"/>
</dbReference>
<dbReference type="KEGG" id="ttn:TTX_1748"/>
<sequence>MKLFAVIGQGVRAKSASPAMHNASFRRLGVDAHYLAIEVPAHSLRCFTDLARLNLAGFNVTIPLKELILEHLDGVNMEARAIGAVNTVKVERNLLVGFNTDFQAIYRLAGKYIEGGRVLILGAGGAARAALYAAIKAGAAEIVVANRTRERALELAREFAEKFGRSIRGQELANLPKADVVVNATPVHDRVLAPLDGARAYVEYVYNPPRTAMVELAESLGVSVVDGVSILVEQGAIAEEIWLGVNPDREIMRRAVLDFLGQGATS</sequence>
<dbReference type="UniPathway" id="UPA00053">
    <property type="reaction ID" value="UER00087"/>
</dbReference>
<feature type="binding site" evidence="1">
    <location>
        <position position="86"/>
    </location>
    <ligand>
        <name>shikimate</name>
        <dbReference type="ChEBI" id="CHEBI:36208"/>
    </ligand>
</feature>
<feature type="binding site" evidence="1">
    <location>
        <position position="227"/>
    </location>
    <ligand>
        <name>NADP(+)</name>
        <dbReference type="ChEBI" id="CHEBI:58349"/>
    </ligand>
</feature>
<dbReference type="InterPro" id="IPR041121">
    <property type="entry name" value="SDH_C"/>
</dbReference>
<feature type="domain" description="Quinate/shikimate 5-dehydrogenase/glutamyl-tRNA reductase" evidence="2">
    <location>
        <begin position="113"/>
        <end position="192"/>
    </location>
</feature>
<feature type="domain" description="Shikimate dehydrogenase substrate binding N-terminal" evidence="3">
    <location>
        <begin position="6"/>
        <end position="88"/>
    </location>
</feature>
<keyword evidence="1" id="KW-0521">NADP</keyword>
<dbReference type="Pfam" id="PF08501">
    <property type="entry name" value="Shikimate_dh_N"/>
    <property type="match status" value="1"/>
</dbReference>
<dbReference type="RefSeq" id="WP_014127623.1">
    <property type="nucleotide sequence ID" value="NC_016070.1"/>
</dbReference>
<keyword evidence="1 5" id="KW-0560">Oxidoreductase</keyword>
<evidence type="ECO:0000313" key="6">
    <source>
        <dbReference type="Proteomes" id="UP000002654"/>
    </source>
</evidence>
<dbReference type="Pfam" id="PF01488">
    <property type="entry name" value="Shikimate_DH"/>
    <property type="match status" value="1"/>
</dbReference>
<accession>G4RLC4</accession>
<dbReference type="PATRIC" id="fig|768679.9.peg.1769"/>
<comment type="function">
    <text evidence="1">Involved in the biosynthesis of the chorismate, which leads to the biosynthesis of aromatic amino acids. Catalyzes the reversible NADPH linked reduction of 3-dehydroshikimate (DHSA) to yield shikimate (SA).</text>
</comment>
<dbReference type="GO" id="GO:0019632">
    <property type="term" value="P:shikimate metabolic process"/>
    <property type="evidence" value="ECO:0007669"/>
    <property type="project" value="TreeGrafter"/>
</dbReference>
<reference evidence="5 6" key="1">
    <citation type="journal article" date="2011" name="PLoS ONE">
        <title>The complete genome sequence of Thermoproteus tenax: a physiologically versatile member of the Crenarchaeota.</title>
        <authorList>
            <person name="Siebers B."/>
            <person name="Zaparty M."/>
            <person name="Raddatz G."/>
            <person name="Tjaden B."/>
            <person name="Albers S.V."/>
            <person name="Bell S.D."/>
            <person name="Blombach F."/>
            <person name="Kletzin A."/>
            <person name="Kyrpides N."/>
            <person name="Lanz C."/>
            <person name="Plagens A."/>
            <person name="Rampp M."/>
            <person name="Rosinus A."/>
            <person name="von Jan M."/>
            <person name="Makarova K.S."/>
            <person name="Klenk H.P."/>
            <person name="Schuster S.C."/>
            <person name="Hensel R."/>
        </authorList>
    </citation>
    <scope>NUCLEOTIDE SEQUENCE [LARGE SCALE GENOMIC DNA]</scope>
    <source>
        <strain evidence="6">ATCC 35583 / DSM 2078 / JCM 9277 / NBRC 100435 / Kra 1</strain>
    </source>
</reference>
<evidence type="ECO:0000313" key="5">
    <source>
        <dbReference type="EMBL" id="CCC82369.1"/>
    </source>
</evidence>
<feature type="binding site" evidence="1">
    <location>
        <begin position="15"/>
        <end position="17"/>
    </location>
    <ligand>
        <name>shikimate</name>
        <dbReference type="ChEBI" id="CHEBI:36208"/>
    </ligand>
</feature>
<dbReference type="InterPro" id="IPR046346">
    <property type="entry name" value="Aminoacid_DH-like_N_sf"/>
</dbReference>